<name>A0A2T3HL53_9SPHI</name>
<accession>A0A2T3HL53</accession>
<reference evidence="1 2" key="1">
    <citation type="submission" date="2018-03" db="EMBL/GenBank/DDBJ databases">
        <authorList>
            <person name="Keele B.F."/>
        </authorList>
    </citation>
    <scope>NUCLEOTIDE SEQUENCE [LARGE SCALE GENOMIC DNA]</scope>
    <source>
        <strain evidence="1 2">YL28-9</strain>
    </source>
</reference>
<gene>
    <name evidence="1" type="ORF">C7T94_11295</name>
</gene>
<dbReference type="Proteomes" id="UP000240912">
    <property type="component" value="Unassembled WGS sequence"/>
</dbReference>
<proteinExistence type="predicted"/>
<evidence type="ECO:0000313" key="2">
    <source>
        <dbReference type="Proteomes" id="UP000240912"/>
    </source>
</evidence>
<dbReference type="EMBL" id="PYLS01000005">
    <property type="protein sequence ID" value="PST83177.1"/>
    <property type="molecule type" value="Genomic_DNA"/>
</dbReference>
<dbReference type="PROSITE" id="PS51257">
    <property type="entry name" value="PROKAR_LIPOPROTEIN"/>
    <property type="match status" value="1"/>
</dbReference>
<protein>
    <submittedName>
        <fullName evidence="1">Uncharacterized protein</fullName>
    </submittedName>
</protein>
<evidence type="ECO:0000313" key="1">
    <source>
        <dbReference type="EMBL" id="PST83177.1"/>
    </source>
</evidence>
<keyword evidence="2" id="KW-1185">Reference proteome</keyword>
<comment type="caution">
    <text evidence="1">The sequence shown here is derived from an EMBL/GenBank/DDBJ whole genome shotgun (WGS) entry which is preliminary data.</text>
</comment>
<organism evidence="1 2">
    <name type="scientific">Pedobacter yulinensis</name>
    <dbReference type="NCBI Taxonomy" id="2126353"/>
    <lineage>
        <taxon>Bacteria</taxon>
        <taxon>Pseudomonadati</taxon>
        <taxon>Bacteroidota</taxon>
        <taxon>Sphingobacteriia</taxon>
        <taxon>Sphingobacteriales</taxon>
        <taxon>Sphingobacteriaceae</taxon>
        <taxon>Pedobacter</taxon>
    </lineage>
</organism>
<sequence>MTVKTIRCYVLLSVIISIGLGCKKAVQVQPPVKGDLKINLLGNMVPQTFDIENGMFAVIQFKGSHLKYRFDLNRIDANYYVGLLAAAQKTSTTIKVYVTKQTEIVSMEK</sequence>
<dbReference type="AlphaFoldDB" id="A0A2T3HL53"/>